<gene>
    <name evidence="6" type="ORF">SO694_000134125</name>
</gene>
<evidence type="ECO:0000256" key="3">
    <source>
        <dbReference type="ARBA" id="ARBA00022777"/>
    </source>
</evidence>
<protein>
    <submittedName>
        <fullName evidence="6">Adenylate kinase</fullName>
    </submittedName>
</protein>
<comment type="similarity">
    <text evidence="4">Belongs to the adenylate kinase family.</text>
</comment>
<evidence type="ECO:0000256" key="4">
    <source>
        <dbReference type="RuleBase" id="RU003330"/>
    </source>
</evidence>
<reference evidence="6 7" key="1">
    <citation type="submission" date="2024-03" db="EMBL/GenBank/DDBJ databases">
        <title>Aureococcus anophagefferens CCMP1851 and Kratosvirus quantuckense: Draft genome of a second virus-susceptible host strain in the model system.</title>
        <authorList>
            <person name="Chase E."/>
            <person name="Truchon A.R."/>
            <person name="Schepens W."/>
            <person name="Wilhelm S.W."/>
        </authorList>
    </citation>
    <scope>NUCLEOTIDE SEQUENCE [LARGE SCALE GENOMIC DNA]</scope>
    <source>
        <strain evidence="6 7">CCMP1851</strain>
    </source>
</reference>
<evidence type="ECO:0000313" key="6">
    <source>
        <dbReference type="EMBL" id="KAK7242285.1"/>
    </source>
</evidence>
<proteinExistence type="inferred from homology"/>
<evidence type="ECO:0000313" key="7">
    <source>
        <dbReference type="Proteomes" id="UP001363151"/>
    </source>
</evidence>
<sequence>MGAAASLSDEKAKPLDASDLADLEAAKAEVTRYRGMLTEYTKRTIIILFGPPGAGKGTQAPRIVEQLGTPQLSTGDMLRAAVAAGTDVGKEADGVMKSGGLVSDDLVAAIIKDRIDQPDCHRGFLLDGFPRTVGQAEKLDALLAAKGESVTMASGRSYHAKFKPPKSLAEGAEPSAETMLDDESGEPLSQRADDTKEALQSRLKGYHEMTTPLLEHYKPVVKLVDAAKKPAEIFPQVDTLIANYLRF</sequence>
<dbReference type="PRINTS" id="PR00094">
    <property type="entry name" value="ADENYLTKNASE"/>
</dbReference>
<dbReference type="EMBL" id="JBBJCI010000146">
    <property type="protein sequence ID" value="KAK7242285.1"/>
    <property type="molecule type" value="Genomic_DNA"/>
</dbReference>
<accession>A0ABR1G148</accession>
<keyword evidence="2" id="KW-0547">Nucleotide-binding</keyword>
<dbReference type="GO" id="GO:0016301">
    <property type="term" value="F:kinase activity"/>
    <property type="evidence" value="ECO:0007669"/>
    <property type="project" value="UniProtKB-KW"/>
</dbReference>
<feature type="region of interest" description="Disordered" evidence="5">
    <location>
        <begin position="162"/>
        <end position="197"/>
    </location>
</feature>
<dbReference type="InterPro" id="IPR027417">
    <property type="entry name" value="P-loop_NTPase"/>
</dbReference>
<evidence type="ECO:0000256" key="1">
    <source>
        <dbReference type="ARBA" id="ARBA00022679"/>
    </source>
</evidence>
<dbReference type="InterPro" id="IPR033690">
    <property type="entry name" value="Adenylat_kinase_CS"/>
</dbReference>
<keyword evidence="1 4" id="KW-0808">Transferase</keyword>
<dbReference type="PROSITE" id="PS00113">
    <property type="entry name" value="ADENYLATE_KINASE"/>
    <property type="match status" value="1"/>
</dbReference>
<keyword evidence="3 4" id="KW-0418">Kinase</keyword>
<dbReference type="CDD" id="cd01428">
    <property type="entry name" value="ADK"/>
    <property type="match status" value="1"/>
</dbReference>
<name>A0ABR1G148_AURAN</name>
<organism evidence="6 7">
    <name type="scientific">Aureococcus anophagefferens</name>
    <name type="common">Harmful bloom alga</name>
    <dbReference type="NCBI Taxonomy" id="44056"/>
    <lineage>
        <taxon>Eukaryota</taxon>
        <taxon>Sar</taxon>
        <taxon>Stramenopiles</taxon>
        <taxon>Ochrophyta</taxon>
        <taxon>Pelagophyceae</taxon>
        <taxon>Pelagomonadales</taxon>
        <taxon>Pelagomonadaceae</taxon>
        <taxon>Aureococcus</taxon>
    </lineage>
</organism>
<evidence type="ECO:0000256" key="2">
    <source>
        <dbReference type="ARBA" id="ARBA00022741"/>
    </source>
</evidence>
<dbReference type="Proteomes" id="UP001363151">
    <property type="component" value="Unassembled WGS sequence"/>
</dbReference>
<keyword evidence="7" id="KW-1185">Reference proteome</keyword>
<dbReference type="InterPro" id="IPR000850">
    <property type="entry name" value="Adenylat/UMP-CMP_kin"/>
</dbReference>
<dbReference type="PANTHER" id="PTHR23359">
    <property type="entry name" value="NUCLEOTIDE KINASE"/>
    <property type="match status" value="1"/>
</dbReference>
<evidence type="ECO:0000256" key="5">
    <source>
        <dbReference type="SAM" id="MobiDB-lite"/>
    </source>
</evidence>
<comment type="caution">
    <text evidence="6">The sequence shown here is derived from an EMBL/GenBank/DDBJ whole genome shotgun (WGS) entry which is preliminary data.</text>
</comment>
<dbReference type="HAMAP" id="MF_00235">
    <property type="entry name" value="Adenylate_kinase_Adk"/>
    <property type="match status" value="1"/>
</dbReference>
<dbReference type="Pfam" id="PF00406">
    <property type="entry name" value="ADK"/>
    <property type="match status" value="1"/>
</dbReference>
<dbReference type="SUPFAM" id="SSF52540">
    <property type="entry name" value="P-loop containing nucleoside triphosphate hydrolases"/>
    <property type="match status" value="1"/>
</dbReference>
<dbReference type="Gene3D" id="3.40.50.300">
    <property type="entry name" value="P-loop containing nucleotide triphosphate hydrolases"/>
    <property type="match status" value="1"/>
</dbReference>